<dbReference type="Proteomes" id="UP000319257">
    <property type="component" value="Unassembled WGS sequence"/>
</dbReference>
<name>A0A507BMN9_9PEZI</name>
<protein>
    <submittedName>
        <fullName evidence="2">Uncharacterized protein</fullName>
    </submittedName>
</protein>
<evidence type="ECO:0000313" key="2">
    <source>
        <dbReference type="EMBL" id="TPX18038.1"/>
    </source>
</evidence>
<feature type="region of interest" description="Disordered" evidence="1">
    <location>
        <begin position="1"/>
        <end position="97"/>
    </location>
</feature>
<dbReference type="RefSeq" id="XP_030999749.1">
    <property type="nucleotide sequence ID" value="XM_031134685.1"/>
</dbReference>
<comment type="caution">
    <text evidence="2">The sequence shown here is derived from an EMBL/GenBank/DDBJ whole genome shotgun (WGS) entry which is preliminary data.</text>
</comment>
<dbReference type="AlphaFoldDB" id="A0A507BMN9"/>
<feature type="compositionally biased region" description="Basic and acidic residues" evidence="1">
    <location>
        <begin position="379"/>
        <end position="402"/>
    </location>
</feature>
<evidence type="ECO:0000256" key="1">
    <source>
        <dbReference type="SAM" id="MobiDB-lite"/>
    </source>
</evidence>
<feature type="region of interest" description="Disordered" evidence="1">
    <location>
        <begin position="200"/>
        <end position="287"/>
    </location>
</feature>
<feature type="compositionally biased region" description="Polar residues" evidence="1">
    <location>
        <begin position="236"/>
        <end position="251"/>
    </location>
</feature>
<feature type="compositionally biased region" description="Polar residues" evidence="1">
    <location>
        <begin position="54"/>
        <end position="65"/>
    </location>
</feature>
<proteinExistence type="predicted"/>
<dbReference type="OrthoDB" id="5403157at2759"/>
<accession>A0A507BMN9</accession>
<feature type="compositionally biased region" description="Basic and acidic residues" evidence="1">
    <location>
        <begin position="272"/>
        <end position="287"/>
    </location>
</feature>
<feature type="region of interest" description="Disordered" evidence="1">
    <location>
        <begin position="365"/>
        <end position="415"/>
    </location>
</feature>
<feature type="compositionally biased region" description="Polar residues" evidence="1">
    <location>
        <begin position="204"/>
        <end position="218"/>
    </location>
</feature>
<keyword evidence="3" id="KW-1185">Reference proteome</keyword>
<evidence type="ECO:0000313" key="3">
    <source>
        <dbReference type="Proteomes" id="UP000319257"/>
    </source>
</evidence>
<feature type="compositionally biased region" description="Polar residues" evidence="1">
    <location>
        <begin position="88"/>
        <end position="97"/>
    </location>
</feature>
<dbReference type="EMBL" id="SKBQ01000123">
    <property type="protein sequence ID" value="TPX18038.1"/>
    <property type="molecule type" value="Genomic_DNA"/>
</dbReference>
<dbReference type="GeneID" id="41979351"/>
<sequence>MASFSRSFKPPSYFRPRRPNRTSRKSNNPSEASSPASSAASLSESDEEQFVLSGANTPVTENAPPSGSGLFGATAAGRGTIPTKDRSQPTGNVSRSLDTPRLAARPIAIELPALRKINTAPVYTPPEPLSARGERPGGYFPLHEDPKSRVHHPHPFQLDIKKARNNSINLAVEAASPETNLGIPPVSVTMADNVHYPLFDGADSSRSSSTNTPVTSYLPSGVHETPLPMGKYYPSNYENRQNLSSSQNLRPPTSAPAPTPGNVKSDSQVPRYRGDPKHSRTDSEAKRRLQQYQRDMIAQATLAARQVLGGTVKQSGSRAGAPSTGGVSLHNIHLGASLMHKPLSPKLMPLGSPGPVTPMDLEGEGDSYLSRGRPMSGPDADRETEEVARAMRMEEERRRREGATSPAIELGPVTF</sequence>
<feature type="compositionally biased region" description="Basic residues" evidence="1">
    <location>
        <begin position="15"/>
        <end position="24"/>
    </location>
</feature>
<feature type="compositionally biased region" description="Low complexity" evidence="1">
    <location>
        <begin position="26"/>
        <end position="43"/>
    </location>
</feature>
<organism evidence="2 3">
    <name type="scientific">Thyridium curvatum</name>
    <dbReference type="NCBI Taxonomy" id="1093900"/>
    <lineage>
        <taxon>Eukaryota</taxon>
        <taxon>Fungi</taxon>
        <taxon>Dikarya</taxon>
        <taxon>Ascomycota</taxon>
        <taxon>Pezizomycotina</taxon>
        <taxon>Sordariomycetes</taxon>
        <taxon>Sordariomycetidae</taxon>
        <taxon>Thyridiales</taxon>
        <taxon>Thyridiaceae</taxon>
        <taxon>Thyridium</taxon>
    </lineage>
</organism>
<gene>
    <name evidence="2" type="ORF">E0L32_011904</name>
</gene>
<dbReference type="InParanoid" id="A0A507BMN9"/>
<reference evidence="2 3" key="1">
    <citation type="submission" date="2019-06" db="EMBL/GenBank/DDBJ databases">
        <title>Draft genome sequence of the filamentous fungus Phialemoniopsis curvata isolated from diesel fuel.</title>
        <authorList>
            <person name="Varaljay V.A."/>
            <person name="Lyon W.J."/>
            <person name="Crouch A.L."/>
            <person name="Drake C.E."/>
            <person name="Hollomon J.M."/>
            <person name="Nadeau L.J."/>
            <person name="Nunn H.S."/>
            <person name="Stevenson B.S."/>
            <person name="Bojanowski C.L."/>
            <person name="Crookes-Goodson W.J."/>
        </authorList>
    </citation>
    <scope>NUCLEOTIDE SEQUENCE [LARGE SCALE GENOMIC DNA]</scope>
    <source>
        <strain evidence="2 3">D216</strain>
    </source>
</reference>